<evidence type="ECO:0000313" key="2">
    <source>
        <dbReference type="Proteomes" id="UP000054007"/>
    </source>
</evidence>
<evidence type="ECO:0008006" key="3">
    <source>
        <dbReference type="Google" id="ProtNLM"/>
    </source>
</evidence>
<dbReference type="OrthoDB" id="2322499at2759"/>
<name>A0A0D7B9I8_9AGAR</name>
<organism evidence="1 2">
    <name type="scientific">Cylindrobasidium torrendii FP15055 ss-10</name>
    <dbReference type="NCBI Taxonomy" id="1314674"/>
    <lineage>
        <taxon>Eukaryota</taxon>
        <taxon>Fungi</taxon>
        <taxon>Dikarya</taxon>
        <taxon>Basidiomycota</taxon>
        <taxon>Agaricomycotina</taxon>
        <taxon>Agaricomycetes</taxon>
        <taxon>Agaricomycetidae</taxon>
        <taxon>Agaricales</taxon>
        <taxon>Marasmiineae</taxon>
        <taxon>Physalacriaceae</taxon>
        <taxon>Cylindrobasidium</taxon>
    </lineage>
</organism>
<dbReference type="Proteomes" id="UP000054007">
    <property type="component" value="Unassembled WGS sequence"/>
</dbReference>
<keyword evidence="2" id="KW-1185">Reference proteome</keyword>
<accession>A0A0D7B9I8</accession>
<gene>
    <name evidence="1" type="ORF">CYLTODRAFT_12137</name>
</gene>
<protein>
    <recommendedName>
        <fullName evidence="3">F-box domain-containing protein</fullName>
    </recommendedName>
</protein>
<evidence type="ECO:0000313" key="1">
    <source>
        <dbReference type="EMBL" id="KIY67182.1"/>
    </source>
</evidence>
<dbReference type="AlphaFoldDB" id="A0A0D7B9I8"/>
<proteinExistence type="predicted"/>
<sequence>MDLLQLSRTSKHLRSHLMNASARYAWRTAFEFVFLDGIREVREDLEEPRLANLFEQHCDRCAQKPGLPHLLLRARLCAPCFKSSSDFLSKPDLLKAVLKSVPTYDPARHVRLLQVTPYSGIASYLLYPEGQAALVTYSQYTREVEDYNYFDVNSHLEMVDETEKMKDKEFERWYKQEAKNFSGLWDECKQLYDFLDFLKVEVKQEKEKEKAKLREERKLDICARLTKAGYYPAGGTWDGVSWCHQKCERIFRRAERVTDEAWIKEDMLNILVNAGGLINQEERCQREVLWRQIRKEKWPAPNGLNA</sequence>
<reference evidence="1 2" key="1">
    <citation type="journal article" date="2015" name="Fungal Genet. Biol.">
        <title>Evolution of novel wood decay mechanisms in Agaricales revealed by the genome sequences of Fistulina hepatica and Cylindrobasidium torrendii.</title>
        <authorList>
            <person name="Floudas D."/>
            <person name="Held B.W."/>
            <person name="Riley R."/>
            <person name="Nagy L.G."/>
            <person name="Koehler G."/>
            <person name="Ransdell A.S."/>
            <person name="Younus H."/>
            <person name="Chow J."/>
            <person name="Chiniquy J."/>
            <person name="Lipzen A."/>
            <person name="Tritt A."/>
            <person name="Sun H."/>
            <person name="Haridas S."/>
            <person name="LaButti K."/>
            <person name="Ohm R.A."/>
            <person name="Kues U."/>
            <person name="Blanchette R.A."/>
            <person name="Grigoriev I.V."/>
            <person name="Minto R.E."/>
            <person name="Hibbett D.S."/>
        </authorList>
    </citation>
    <scope>NUCLEOTIDE SEQUENCE [LARGE SCALE GENOMIC DNA]</scope>
    <source>
        <strain evidence="1 2">FP15055 ss-10</strain>
    </source>
</reference>
<dbReference type="EMBL" id="KN880532">
    <property type="protein sequence ID" value="KIY67182.1"/>
    <property type="molecule type" value="Genomic_DNA"/>
</dbReference>